<organism evidence="2 3">
    <name type="scientific">Cedecea neteri</name>
    <dbReference type="NCBI Taxonomy" id="158822"/>
    <lineage>
        <taxon>Bacteria</taxon>
        <taxon>Pseudomonadati</taxon>
        <taxon>Pseudomonadota</taxon>
        <taxon>Gammaproteobacteria</taxon>
        <taxon>Enterobacterales</taxon>
        <taxon>Enterobacteriaceae</taxon>
        <taxon>Cedecea</taxon>
    </lineage>
</organism>
<dbReference type="PANTHER" id="PTHR39586">
    <property type="entry name" value="CYTOPLASMIC PROTEIN-RELATED"/>
    <property type="match status" value="1"/>
</dbReference>
<proteinExistence type="predicted"/>
<name>A0A2X2T5V3_9ENTR</name>
<dbReference type="Gene3D" id="1.20.1440.40">
    <property type="entry name" value="YqcC-like"/>
    <property type="match status" value="1"/>
</dbReference>
<sequence>MRFSWSARRWFAAIYSNIEQILRDHSLWQGLPPDPTAFESTQPFCMDTLQPHEWLQWVLIPA</sequence>
<dbReference type="EMBL" id="UAVU01000003">
    <property type="protein sequence ID" value="SQA99718.1"/>
    <property type="molecule type" value="Genomic_DNA"/>
</dbReference>
<dbReference type="SUPFAM" id="SSF158452">
    <property type="entry name" value="YqcC-like"/>
    <property type="match status" value="1"/>
</dbReference>
<dbReference type="Pfam" id="PF04287">
    <property type="entry name" value="DUF446"/>
    <property type="match status" value="1"/>
</dbReference>
<protein>
    <submittedName>
        <fullName evidence="2">Domain of uncharacterized function, DUF446</fullName>
    </submittedName>
</protein>
<evidence type="ECO:0000313" key="2">
    <source>
        <dbReference type="EMBL" id="SQA99718.1"/>
    </source>
</evidence>
<gene>
    <name evidence="2" type="primary">yqcC_1</name>
    <name evidence="2" type="ORF">NCTC12120_03647</name>
</gene>
<dbReference type="STRING" id="158822.LH23_01200"/>
<dbReference type="PANTHER" id="PTHR39586:SF1">
    <property type="entry name" value="CYTOPLASMIC PROTEIN"/>
    <property type="match status" value="1"/>
</dbReference>
<dbReference type="GO" id="GO:0044010">
    <property type="term" value="P:single-species biofilm formation"/>
    <property type="evidence" value="ECO:0007669"/>
    <property type="project" value="TreeGrafter"/>
</dbReference>
<dbReference type="Proteomes" id="UP000251197">
    <property type="component" value="Unassembled WGS sequence"/>
</dbReference>
<evidence type="ECO:0000259" key="1">
    <source>
        <dbReference type="Pfam" id="PF04287"/>
    </source>
</evidence>
<dbReference type="AlphaFoldDB" id="A0A2X2T5V3"/>
<dbReference type="InterPro" id="IPR023376">
    <property type="entry name" value="YqcC-like_dom"/>
</dbReference>
<dbReference type="InterPro" id="IPR007384">
    <property type="entry name" value="UCP006257"/>
</dbReference>
<reference evidence="2 3" key="1">
    <citation type="submission" date="2018-06" db="EMBL/GenBank/DDBJ databases">
        <authorList>
            <consortium name="Pathogen Informatics"/>
            <person name="Doyle S."/>
        </authorList>
    </citation>
    <scope>NUCLEOTIDE SEQUENCE [LARGE SCALE GENOMIC DNA]</scope>
    <source>
        <strain evidence="2 3">NCTC12120</strain>
    </source>
</reference>
<feature type="domain" description="YqcC-like" evidence="1">
    <location>
        <begin position="16"/>
        <end position="61"/>
    </location>
</feature>
<evidence type="ECO:0000313" key="3">
    <source>
        <dbReference type="Proteomes" id="UP000251197"/>
    </source>
</evidence>
<dbReference type="InterPro" id="IPR036814">
    <property type="entry name" value="YqcC-like_sf"/>
</dbReference>
<accession>A0A2X2T5V3</accession>